<dbReference type="OrthoDB" id="633836at2759"/>
<protein>
    <recommendedName>
        <fullName evidence="2">Retrovirus-related Pol polyprotein from transposon TNT 1-94-like beta-barrel domain-containing protein</fullName>
    </recommendedName>
</protein>
<dbReference type="EMBL" id="JACEFO010002663">
    <property type="protein sequence ID" value="KAF8652315.1"/>
    <property type="molecule type" value="Genomic_DNA"/>
</dbReference>
<evidence type="ECO:0000256" key="1">
    <source>
        <dbReference type="SAM" id="SignalP"/>
    </source>
</evidence>
<organism evidence="3 4">
    <name type="scientific">Digitaria exilis</name>
    <dbReference type="NCBI Taxonomy" id="1010633"/>
    <lineage>
        <taxon>Eukaryota</taxon>
        <taxon>Viridiplantae</taxon>
        <taxon>Streptophyta</taxon>
        <taxon>Embryophyta</taxon>
        <taxon>Tracheophyta</taxon>
        <taxon>Spermatophyta</taxon>
        <taxon>Magnoliopsida</taxon>
        <taxon>Liliopsida</taxon>
        <taxon>Poales</taxon>
        <taxon>Poaceae</taxon>
        <taxon>PACMAD clade</taxon>
        <taxon>Panicoideae</taxon>
        <taxon>Panicodae</taxon>
        <taxon>Paniceae</taxon>
        <taxon>Anthephorinae</taxon>
        <taxon>Digitaria</taxon>
    </lineage>
</organism>
<gene>
    <name evidence="3" type="ORF">HU200_062842</name>
</gene>
<name>A0A835AES6_9POAL</name>
<keyword evidence="4" id="KW-1185">Reference proteome</keyword>
<feature type="domain" description="Retrovirus-related Pol polyprotein from transposon TNT 1-94-like beta-barrel" evidence="2">
    <location>
        <begin position="104"/>
        <end position="176"/>
    </location>
</feature>
<evidence type="ECO:0000313" key="3">
    <source>
        <dbReference type="EMBL" id="KAF8652315.1"/>
    </source>
</evidence>
<sequence length="223" mass="24701">MSVLICCIVLSHRVAAAHERNLHLVIVCPPFETGNKCFSPPTVEVLAGLEELELTWAQASNFEFTVMDIKKTISPKPLKVEVPSVTLLGHYPLTGSDSSCDDIIFDSTARGHIFGKREFLEDFQEYATPKMARLPDGTNVPILGSGNIKTVTFDIPDVEFAPDLKVNVVSMNQLDRDHGLFCDFHGKTLEIRKDDQTVVGAGVRKNDGIYVLQNLHVPEEPQI</sequence>
<feature type="signal peptide" evidence="1">
    <location>
        <begin position="1"/>
        <end position="16"/>
    </location>
</feature>
<evidence type="ECO:0000259" key="2">
    <source>
        <dbReference type="Pfam" id="PF22936"/>
    </source>
</evidence>
<feature type="chain" id="PRO_5032920104" description="Retrovirus-related Pol polyprotein from transposon TNT 1-94-like beta-barrel domain-containing protein" evidence="1">
    <location>
        <begin position="17"/>
        <end position="223"/>
    </location>
</feature>
<comment type="caution">
    <text evidence="3">The sequence shown here is derived from an EMBL/GenBank/DDBJ whole genome shotgun (WGS) entry which is preliminary data.</text>
</comment>
<evidence type="ECO:0000313" key="4">
    <source>
        <dbReference type="Proteomes" id="UP000636709"/>
    </source>
</evidence>
<dbReference type="Pfam" id="PF22936">
    <property type="entry name" value="Pol_BBD"/>
    <property type="match status" value="1"/>
</dbReference>
<proteinExistence type="predicted"/>
<accession>A0A835AES6</accession>
<reference evidence="3" key="1">
    <citation type="submission" date="2020-07" db="EMBL/GenBank/DDBJ databases">
        <title>Genome sequence and genetic diversity analysis of an under-domesticated orphan crop, white fonio (Digitaria exilis).</title>
        <authorList>
            <person name="Bennetzen J.L."/>
            <person name="Chen S."/>
            <person name="Ma X."/>
            <person name="Wang X."/>
            <person name="Yssel A.E.J."/>
            <person name="Chaluvadi S.R."/>
            <person name="Johnson M."/>
            <person name="Gangashetty P."/>
            <person name="Hamidou F."/>
            <person name="Sanogo M.D."/>
            <person name="Zwaenepoel A."/>
            <person name="Wallace J."/>
            <person name="Van De Peer Y."/>
            <person name="Van Deynze A."/>
        </authorList>
    </citation>
    <scope>NUCLEOTIDE SEQUENCE</scope>
    <source>
        <tissue evidence="3">Leaves</tissue>
    </source>
</reference>
<dbReference type="InterPro" id="IPR054722">
    <property type="entry name" value="PolX-like_BBD"/>
</dbReference>
<dbReference type="AlphaFoldDB" id="A0A835AES6"/>
<dbReference type="Proteomes" id="UP000636709">
    <property type="component" value="Unassembled WGS sequence"/>
</dbReference>
<keyword evidence="1" id="KW-0732">Signal</keyword>